<comment type="caution">
    <text evidence="1">The sequence shown here is derived from an EMBL/GenBank/DDBJ whole genome shotgun (WGS) entry which is preliminary data.</text>
</comment>
<accession>A0A392TWQ2</accession>
<dbReference type="AlphaFoldDB" id="A0A392TWQ2"/>
<feature type="non-terminal residue" evidence="1">
    <location>
        <position position="1"/>
    </location>
</feature>
<dbReference type="EMBL" id="LXQA010661329">
    <property type="protein sequence ID" value="MCI64700.1"/>
    <property type="molecule type" value="Genomic_DNA"/>
</dbReference>
<name>A0A392TWQ2_9FABA</name>
<evidence type="ECO:0000313" key="1">
    <source>
        <dbReference type="EMBL" id="MCI64700.1"/>
    </source>
</evidence>
<protein>
    <submittedName>
        <fullName evidence="1">Uncharacterized protein</fullName>
    </submittedName>
</protein>
<reference evidence="1 2" key="1">
    <citation type="journal article" date="2018" name="Front. Plant Sci.">
        <title>Red Clover (Trifolium pratense) and Zigzag Clover (T. medium) - A Picture of Genomic Similarities and Differences.</title>
        <authorList>
            <person name="Dluhosova J."/>
            <person name="Istvanek J."/>
            <person name="Nedelnik J."/>
            <person name="Repkova J."/>
        </authorList>
    </citation>
    <scope>NUCLEOTIDE SEQUENCE [LARGE SCALE GENOMIC DNA]</scope>
    <source>
        <strain evidence="2">cv. 10/8</strain>
        <tissue evidence="1">Leaf</tissue>
    </source>
</reference>
<evidence type="ECO:0000313" key="2">
    <source>
        <dbReference type="Proteomes" id="UP000265520"/>
    </source>
</evidence>
<organism evidence="1 2">
    <name type="scientific">Trifolium medium</name>
    <dbReference type="NCBI Taxonomy" id="97028"/>
    <lineage>
        <taxon>Eukaryota</taxon>
        <taxon>Viridiplantae</taxon>
        <taxon>Streptophyta</taxon>
        <taxon>Embryophyta</taxon>
        <taxon>Tracheophyta</taxon>
        <taxon>Spermatophyta</taxon>
        <taxon>Magnoliopsida</taxon>
        <taxon>eudicotyledons</taxon>
        <taxon>Gunneridae</taxon>
        <taxon>Pentapetalae</taxon>
        <taxon>rosids</taxon>
        <taxon>fabids</taxon>
        <taxon>Fabales</taxon>
        <taxon>Fabaceae</taxon>
        <taxon>Papilionoideae</taxon>
        <taxon>50 kb inversion clade</taxon>
        <taxon>NPAAA clade</taxon>
        <taxon>Hologalegina</taxon>
        <taxon>IRL clade</taxon>
        <taxon>Trifolieae</taxon>
        <taxon>Trifolium</taxon>
    </lineage>
</organism>
<dbReference type="Proteomes" id="UP000265520">
    <property type="component" value="Unassembled WGS sequence"/>
</dbReference>
<sequence>VGWLLGSVVGDKDGVSEGGV</sequence>
<keyword evidence="2" id="KW-1185">Reference proteome</keyword>
<proteinExistence type="predicted"/>